<dbReference type="HOGENOM" id="CLU_3279521_0_0_1"/>
<proteinExistence type="predicted"/>
<sequence length="41" mass="4883">MVSLKVQNCFPVTAFLPRGLRVYNWKVNQGENRQEDNHVYM</sequence>
<organism evidence="1 2">
    <name type="scientific">Fusarium oxysporum f. sp. raphani 54005</name>
    <dbReference type="NCBI Taxonomy" id="1089458"/>
    <lineage>
        <taxon>Eukaryota</taxon>
        <taxon>Fungi</taxon>
        <taxon>Dikarya</taxon>
        <taxon>Ascomycota</taxon>
        <taxon>Pezizomycotina</taxon>
        <taxon>Sordariomycetes</taxon>
        <taxon>Hypocreomycetidae</taxon>
        <taxon>Hypocreales</taxon>
        <taxon>Nectriaceae</taxon>
        <taxon>Fusarium</taxon>
        <taxon>Fusarium oxysporum species complex</taxon>
    </lineage>
</organism>
<reference evidence="1 2" key="1">
    <citation type="submission" date="2011-11" db="EMBL/GenBank/DDBJ databases">
        <title>The Genome Sequence of Fusarium oxysporum PHW815.</title>
        <authorList>
            <consortium name="The Broad Institute Genome Sequencing Platform"/>
            <person name="Ma L.-J."/>
            <person name="Gale L.R."/>
            <person name="Schwartz D.C."/>
            <person name="Zhou S."/>
            <person name="Corby-Kistler H."/>
            <person name="Young S.K."/>
            <person name="Zeng Q."/>
            <person name="Gargeya S."/>
            <person name="Fitzgerald M."/>
            <person name="Haas B."/>
            <person name="Abouelleil A."/>
            <person name="Alvarado L."/>
            <person name="Arachchi H.M."/>
            <person name="Berlin A."/>
            <person name="Brown A."/>
            <person name="Chapman S.B."/>
            <person name="Chen Z."/>
            <person name="Dunbar C."/>
            <person name="Freedman E."/>
            <person name="Gearin G."/>
            <person name="Goldberg J."/>
            <person name="Griggs A."/>
            <person name="Gujja S."/>
            <person name="Heiman D."/>
            <person name="Howarth C."/>
            <person name="Larson L."/>
            <person name="Lui A."/>
            <person name="MacDonald P.J.P."/>
            <person name="Montmayeur A."/>
            <person name="Murphy C."/>
            <person name="Neiman D."/>
            <person name="Pearson M."/>
            <person name="Priest M."/>
            <person name="Roberts A."/>
            <person name="Saif S."/>
            <person name="Shea T."/>
            <person name="Shenoy N."/>
            <person name="Sisk P."/>
            <person name="Stolte C."/>
            <person name="Sykes S."/>
            <person name="Wortman J."/>
            <person name="Nusbaum C."/>
            <person name="Birren B."/>
        </authorList>
    </citation>
    <scope>NUCLEOTIDE SEQUENCE [LARGE SCALE GENOMIC DNA]</scope>
    <source>
        <strain evidence="1 2">54005</strain>
    </source>
</reference>
<gene>
    <name evidence="1" type="ORF">FOQG_10178</name>
</gene>
<evidence type="ECO:0000313" key="2">
    <source>
        <dbReference type="Proteomes" id="UP000030663"/>
    </source>
</evidence>
<accession>X0CUH8</accession>
<protein>
    <submittedName>
        <fullName evidence="1">Uncharacterized protein</fullName>
    </submittedName>
</protein>
<keyword evidence="2" id="KW-1185">Reference proteome</keyword>
<dbReference type="AlphaFoldDB" id="X0CUH8"/>
<evidence type="ECO:0000313" key="1">
    <source>
        <dbReference type="EMBL" id="EXK86132.1"/>
    </source>
</evidence>
<name>X0CUH8_FUSOX</name>
<dbReference type="EMBL" id="JH658387">
    <property type="protein sequence ID" value="EXK86132.1"/>
    <property type="molecule type" value="Genomic_DNA"/>
</dbReference>
<dbReference type="Proteomes" id="UP000030663">
    <property type="component" value="Unassembled WGS sequence"/>
</dbReference>